<keyword evidence="3" id="KW-1185">Reference proteome</keyword>
<name>A0A0J8V7A5_9GAMM</name>
<keyword evidence="1" id="KW-1133">Transmembrane helix</keyword>
<keyword evidence="1" id="KW-0472">Membrane</keyword>
<sequence length="144" mass="16904">MLNWITENQHLIIKIVVACLLGFNMWLANWNRRRNEMFKKLTLVAETEVKRNRDLTESFESLLMVSKIGKEERNGISLISEESVPFLTGEVLYNFGRSVTVSDLKERRERLSRIVDGEGEAVEYMRMVHGGYHQAMIKLMRKKR</sequence>
<evidence type="ECO:0000313" key="2">
    <source>
        <dbReference type="EMBL" id="PSW24525.1"/>
    </source>
</evidence>
<reference evidence="2 3" key="1">
    <citation type="submission" date="2018-01" db="EMBL/GenBank/DDBJ databases">
        <title>Whole genome sequencing of Histamine producing bacteria.</title>
        <authorList>
            <person name="Butler K."/>
        </authorList>
    </citation>
    <scope>NUCLEOTIDE SEQUENCE [LARGE SCALE GENOMIC DNA]</scope>
    <source>
        <strain evidence="2 3">DSM 24669</strain>
    </source>
</reference>
<dbReference type="EMBL" id="PYLZ01000005">
    <property type="protein sequence ID" value="PSW24525.1"/>
    <property type="molecule type" value="Genomic_DNA"/>
</dbReference>
<dbReference type="AlphaFoldDB" id="A0A0J8V7A5"/>
<accession>A0A0J8V7A5</accession>
<dbReference type="RefSeq" id="WP_048900898.1">
    <property type="nucleotide sequence ID" value="NZ_AP024853.1"/>
</dbReference>
<keyword evidence="1" id="KW-0812">Transmembrane</keyword>
<comment type="caution">
    <text evidence="2">The sequence shown here is derived from an EMBL/GenBank/DDBJ whole genome shotgun (WGS) entry which is preliminary data.</text>
</comment>
<evidence type="ECO:0000256" key="1">
    <source>
        <dbReference type="SAM" id="Phobius"/>
    </source>
</evidence>
<feature type="transmembrane region" description="Helical" evidence="1">
    <location>
        <begin position="12"/>
        <end position="30"/>
    </location>
</feature>
<proteinExistence type="predicted"/>
<protein>
    <submittedName>
        <fullName evidence="2">Uncharacterized protein</fullName>
    </submittedName>
</protein>
<dbReference type="Proteomes" id="UP000240481">
    <property type="component" value="Unassembled WGS sequence"/>
</dbReference>
<gene>
    <name evidence="2" type="ORF">C9I94_10845</name>
</gene>
<evidence type="ECO:0000313" key="3">
    <source>
        <dbReference type="Proteomes" id="UP000240481"/>
    </source>
</evidence>
<organism evidence="2 3">
    <name type="scientific">Photobacterium swingsii</name>
    <dbReference type="NCBI Taxonomy" id="680026"/>
    <lineage>
        <taxon>Bacteria</taxon>
        <taxon>Pseudomonadati</taxon>
        <taxon>Pseudomonadota</taxon>
        <taxon>Gammaproteobacteria</taxon>
        <taxon>Vibrionales</taxon>
        <taxon>Vibrionaceae</taxon>
        <taxon>Photobacterium</taxon>
    </lineage>
</organism>